<keyword evidence="3" id="KW-1185">Reference proteome</keyword>
<dbReference type="AlphaFoldDB" id="A0AAV9URX6"/>
<feature type="region of interest" description="Disordered" evidence="1">
    <location>
        <begin position="1"/>
        <end position="25"/>
    </location>
</feature>
<organism evidence="2 3">
    <name type="scientific">Orbilia blumenaviensis</name>
    <dbReference type="NCBI Taxonomy" id="1796055"/>
    <lineage>
        <taxon>Eukaryota</taxon>
        <taxon>Fungi</taxon>
        <taxon>Dikarya</taxon>
        <taxon>Ascomycota</taxon>
        <taxon>Pezizomycotina</taxon>
        <taxon>Orbiliomycetes</taxon>
        <taxon>Orbiliales</taxon>
        <taxon>Orbiliaceae</taxon>
        <taxon>Orbilia</taxon>
    </lineage>
</organism>
<comment type="caution">
    <text evidence="2">The sequence shown here is derived from an EMBL/GenBank/DDBJ whole genome shotgun (WGS) entry which is preliminary data.</text>
</comment>
<sequence length="61" mass="6831">MTTPPPPPPPPPPTPPGNRKSPAKPIYTQGTYLAHAIREVGIRLEYLAMMEQLKREKMIPK</sequence>
<reference evidence="2 3" key="1">
    <citation type="submission" date="2019-10" db="EMBL/GenBank/DDBJ databases">
        <authorList>
            <person name="Palmer J.M."/>
        </authorList>
    </citation>
    <scope>NUCLEOTIDE SEQUENCE [LARGE SCALE GENOMIC DNA]</scope>
    <source>
        <strain evidence="2 3">TWF730</strain>
    </source>
</reference>
<feature type="compositionally biased region" description="Pro residues" evidence="1">
    <location>
        <begin position="1"/>
        <end position="16"/>
    </location>
</feature>
<evidence type="ECO:0000313" key="2">
    <source>
        <dbReference type="EMBL" id="KAK6346037.1"/>
    </source>
</evidence>
<protein>
    <submittedName>
        <fullName evidence="2">Uncharacterized protein</fullName>
    </submittedName>
</protein>
<accession>A0AAV9URX6</accession>
<dbReference type="Proteomes" id="UP001373714">
    <property type="component" value="Unassembled WGS sequence"/>
</dbReference>
<gene>
    <name evidence="2" type="ORF">TWF730_010371</name>
</gene>
<evidence type="ECO:0000313" key="3">
    <source>
        <dbReference type="Proteomes" id="UP001373714"/>
    </source>
</evidence>
<name>A0AAV9URX6_9PEZI</name>
<proteinExistence type="predicted"/>
<dbReference type="EMBL" id="JAVHNS010000008">
    <property type="protein sequence ID" value="KAK6346037.1"/>
    <property type="molecule type" value="Genomic_DNA"/>
</dbReference>
<evidence type="ECO:0000256" key="1">
    <source>
        <dbReference type="SAM" id="MobiDB-lite"/>
    </source>
</evidence>